<dbReference type="Pfam" id="PF00255">
    <property type="entry name" value="GSHPx"/>
    <property type="match status" value="1"/>
</dbReference>
<organism evidence="7 8">
    <name type="scientific">Brumimicrobium oceani</name>
    <dbReference type="NCBI Taxonomy" id="2100725"/>
    <lineage>
        <taxon>Bacteria</taxon>
        <taxon>Pseudomonadati</taxon>
        <taxon>Bacteroidota</taxon>
        <taxon>Flavobacteriia</taxon>
        <taxon>Flavobacteriales</taxon>
        <taxon>Crocinitomicaceae</taxon>
        <taxon>Brumimicrobium</taxon>
    </lineage>
</organism>
<dbReference type="PANTHER" id="PTHR11592:SF78">
    <property type="entry name" value="GLUTATHIONE PEROXIDASE"/>
    <property type="match status" value="1"/>
</dbReference>
<dbReference type="RefSeq" id="WP_109358203.1">
    <property type="nucleotide sequence ID" value="NZ_QFRJ01000001.1"/>
</dbReference>
<keyword evidence="2 5" id="KW-0575">Peroxidase</keyword>
<keyword evidence="6" id="KW-0732">Signal</keyword>
<dbReference type="PRINTS" id="PR01011">
    <property type="entry name" value="GLUTPROXDASE"/>
</dbReference>
<dbReference type="InterPro" id="IPR000889">
    <property type="entry name" value="Glutathione_peroxidase"/>
</dbReference>
<dbReference type="Gene3D" id="3.40.30.10">
    <property type="entry name" value="Glutaredoxin"/>
    <property type="match status" value="1"/>
</dbReference>
<evidence type="ECO:0000256" key="2">
    <source>
        <dbReference type="ARBA" id="ARBA00022559"/>
    </source>
</evidence>
<evidence type="ECO:0000256" key="1">
    <source>
        <dbReference type="ARBA" id="ARBA00006926"/>
    </source>
</evidence>
<evidence type="ECO:0000256" key="3">
    <source>
        <dbReference type="ARBA" id="ARBA00023002"/>
    </source>
</evidence>
<evidence type="ECO:0000313" key="8">
    <source>
        <dbReference type="Proteomes" id="UP000245370"/>
    </source>
</evidence>
<dbReference type="GO" id="GO:0034599">
    <property type="term" value="P:cellular response to oxidative stress"/>
    <property type="evidence" value="ECO:0007669"/>
    <property type="project" value="TreeGrafter"/>
</dbReference>
<dbReference type="EMBL" id="QFRJ01000001">
    <property type="protein sequence ID" value="PWH87123.1"/>
    <property type="molecule type" value="Genomic_DNA"/>
</dbReference>
<sequence length="178" mass="20156">MKTITLTLLLAVTSLLFAQNKTIYDYEVETIDGEMISLSVFKGKKVMIVNTASKCGYTSQYEQLQELYETYGGDDFVILGFPSNDFLKQEPGSDQEIAAFCQKNYGVTFPMMSKISVKNEDMAPLYGYLTSKEMNGKMDSDVKWNFQKYLIGANGQVEQVYYSKTLPTDAAIIEWIKN</sequence>
<comment type="similarity">
    <text evidence="1 5">Belongs to the glutathione peroxidase family.</text>
</comment>
<evidence type="ECO:0000313" key="7">
    <source>
        <dbReference type="EMBL" id="PWH87123.1"/>
    </source>
</evidence>
<dbReference type="PROSITE" id="PS51355">
    <property type="entry name" value="GLUTATHIONE_PEROXID_3"/>
    <property type="match status" value="1"/>
</dbReference>
<keyword evidence="8" id="KW-1185">Reference proteome</keyword>
<feature type="active site" evidence="4">
    <location>
        <position position="55"/>
    </location>
</feature>
<dbReference type="FunFam" id="3.40.30.10:FF:000010">
    <property type="entry name" value="Glutathione peroxidase"/>
    <property type="match status" value="1"/>
</dbReference>
<reference evidence="7 8" key="2">
    <citation type="submission" date="2018-05" db="EMBL/GenBank/DDBJ databases">
        <authorList>
            <person name="Lanie J.A."/>
            <person name="Ng W.-L."/>
            <person name="Kazmierczak K.M."/>
            <person name="Andrzejewski T.M."/>
            <person name="Davidsen T.M."/>
            <person name="Wayne K.J."/>
            <person name="Tettelin H."/>
            <person name="Glass J.I."/>
            <person name="Rusch D."/>
            <person name="Podicherti R."/>
            <person name="Tsui H.-C.T."/>
            <person name="Winkler M.E."/>
        </authorList>
    </citation>
    <scope>NUCLEOTIDE SEQUENCE [LARGE SCALE GENOMIC DNA]</scope>
    <source>
        <strain evidence="7 8">C305</strain>
    </source>
</reference>
<dbReference type="InterPro" id="IPR029759">
    <property type="entry name" value="GPX_AS"/>
</dbReference>
<dbReference type="AlphaFoldDB" id="A0A2U2XH73"/>
<dbReference type="SUPFAM" id="SSF52833">
    <property type="entry name" value="Thioredoxin-like"/>
    <property type="match status" value="1"/>
</dbReference>
<keyword evidence="3 5" id="KW-0560">Oxidoreductase</keyword>
<feature type="chain" id="PRO_5015396755" description="Glutathione peroxidase" evidence="6">
    <location>
        <begin position="19"/>
        <end position="178"/>
    </location>
</feature>
<feature type="signal peptide" evidence="6">
    <location>
        <begin position="1"/>
        <end position="18"/>
    </location>
</feature>
<reference evidence="7 8" key="1">
    <citation type="submission" date="2018-05" db="EMBL/GenBank/DDBJ databases">
        <title>Brumimicrobium oceani sp. nov., isolated from coastal sediment.</title>
        <authorList>
            <person name="Kou Y."/>
        </authorList>
    </citation>
    <scope>NUCLEOTIDE SEQUENCE [LARGE SCALE GENOMIC DNA]</scope>
    <source>
        <strain evidence="7 8">C305</strain>
    </source>
</reference>
<dbReference type="PROSITE" id="PS00460">
    <property type="entry name" value="GLUTATHIONE_PEROXID_1"/>
    <property type="match status" value="1"/>
</dbReference>
<gene>
    <name evidence="7" type="ORF">DIT68_02345</name>
</gene>
<proteinExistence type="inferred from homology"/>
<dbReference type="OrthoDB" id="9789406at2"/>
<evidence type="ECO:0000256" key="4">
    <source>
        <dbReference type="PIRSR" id="PIRSR000303-1"/>
    </source>
</evidence>
<protein>
    <recommendedName>
        <fullName evidence="5">Glutathione peroxidase</fullName>
    </recommendedName>
</protein>
<dbReference type="Proteomes" id="UP000245370">
    <property type="component" value="Unassembled WGS sequence"/>
</dbReference>
<dbReference type="InterPro" id="IPR036249">
    <property type="entry name" value="Thioredoxin-like_sf"/>
</dbReference>
<accession>A0A2U2XH73</accession>
<dbReference type="PANTHER" id="PTHR11592">
    <property type="entry name" value="GLUTATHIONE PEROXIDASE"/>
    <property type="match status" value="1"/>
</dbReference>
<dbReference type="CDD" id="cd00340">
    <property type="entry name" value="GSH_Peroxidase"/>
    <property type="match status" value="1"/>
</dbReference>
<dbReference type="PIRSF" id="PIRSF000303">
    <property type="entry name" value="Glutathion_perox"/>
    <property type="match status" value="1"/>
</dbReference>
<dbReference type="GO" id="GO:0004601">
    <property type="term" value="F:peroxidase activity"/>
    <property type="evidence" value="ECO:0007669"/>
    <property type="project" value="UniProtKB-KW"/>
</dbReference>
<comment type="caution">
    <text evidence="7">The sequence shown here is derived from an EMBL/GenBank/DDBJ whole genome shotgun (WGS) entry which is preliminary data.</text>
</comment>
<evidence type="ECO:0000256" key="6">
    <source>
        <dbReference type="SAM" id="SignalP"/>
    </source>
</evidence>
<name>A0A2U2XH73_9FLAO</name>
<evidence type="ECO:0000256" key="5">
    <source>
        <dbReference type="RuleBase" id="RU000499"/>
    </source>
</evidence>